<accession>A0A0J6FC26</accession>
<gene>
    <name evidence="2" type="ORF">CPAG_04156</name>
</gene>
<proteinExistence type="predicted"/>
<protein>
    <submittedName>
        <fullName evidence="2">Uncharacterized protein</fullName>
    </submittedName>
</protein>
<sequence length="115" mass="13198">MQQSEYTSFITFPRLHLSEYARYWKEKFLKQLFSDEENANNIIKLYLVPKACLYLAITKALLERIRRGHHCNSDPPPRAETSHAMLLGTTAYSSAGEDASHHLRSQPAKSTGCWL</sequence>
<evidence type="ECO:0000313" key="2">
    <source>
        <dbReference type="EMBL" id="KMM67823.1"/>
    </source>
</evidence>
<dbReference type="Proteomes" id="UP000054567">
    <property type="component" value="Unassembled WGS sequence"/>
</dbReference>
<name>A0A0J6FC26_COCPO</name>
<dbReference type="AlphaFoldDB" id="A0A0J6FC26"/>
<dbReference type="VEuPathDB" id="FungiDB:CPAG_04156"/>
<evidence type="ECO:0000256" key="1">
    <source>
        <dbReference type="SAM" id="MobiDB-lite"/>
    </source>
</evidence>
<reference evidence="3" key="2">
    <citation type="journal article" date="2009" name="Genome Res.">
        <title>Comparative genomic analyses of the human fungal pathogens Coccidioides and their relatives.</title>
        <authorList>
            <person name="Sharpton T.J."/>
            <person name="Stajich J.E."/>
            <person name="Rounsley S.D."/>
            <person name="Gardner M.J."/>
            <person name="Wortman J.R."/>
            <person name="Jordar V.S."/>
            <person name="Maiti R."/>
            <person name="Kodira C.D."/>
            <person name="Neafsey D.E."/>
            <person name="Zeng Q."/>
            <person name="Hung C.-Y."/>
            <person name="McMahan C."/>
            <person name="Muszewska A."/>
            <person name="Grynberg M."/>
            <person name="Mandel M.A."/>
            <person name="Kellner E.M."/>
            <person name="Barker B.M."/>
            <person name="Galgiani J.N."/>
            <person name="Orbach M.J."/>
            <person name="Kirkland T.N."/>
            <person name="Cole G.T."/>
            <person name="Henn M.R."/>
            <person name="Birren B.W."/>
            <person name="Taylor J.W."/>
        </authorList>
    </citation>
    <scope>NUCLEOTIDE SEQUENCE [LARGE SCALE GENOMIC DNA]</scope>
    <source>
        <strain evidence="3">RMSCC 3488</strain>
    </source>
</reference>
<organism evidence="2 3">
    <name type="scientific">Coccidioides posadasii RMSCC 3488</name>
    <dbReference type="NCBI Taxonomy" id="454284"/>
    <lineage>
        <taxon>Eukaryota</taxon>
        <taxon>Fungi</taxon>
        <taxon>Dikarya</taxon>
        <taxon>Ascomycota</taxon>
        <taxon>Pezizomycotina</taxon>
        <taxon>Eurotiomycetes</taxon>
        <taxon>Eurotiomycetidae</taxon>
        <taxon>Onygenales</taxon>
        <taxon>Onygenaceae</taxon>
        <taxon>Coccidioides</taxon>
    </lineage>
</organism>
<feature type="region of interest" description="Disordered" evidence="1">
    <location>
        <begin position="96"/>
        <end position="115"/>
    </location>
</feature>
<evidence type="ECO:0000313" key="3">
    <source>
        <dbReference type="Proteomes" id="UP000054567"/>
    </source>
</evidence>
<reference evidence="2 3" key="1">
    <citation type="submission" date="2007-06" db="EMBL/GenBank/DDBJ databases">
        <title>The Genome Sequence of Coccidioides posadasii RMSCC_3488.</title>
        <authorList>
            <consortium name="Coccidioides Genome Resources Consortium"/>
            <consortium name="The Broad Institute Genome Sequencing Platform"/>
            <person name="Henn M.R."/>
            <person name="Sykes S."/>
            <person name="Young S."/>
            <person name="Jaffe D."/>
            <person name="Berlin A."/>
            <person name="Alvarez P."/>
            <person name="Butler J."/>
            <person name="Gnerre S."/>
            <person name="Grabherr M."/>
            <person name="Mauceli E."/>
            <person name="Brockman W."/>
            <person name="Kodira C."/>
            <person name="Alvarado L."/>
            <person name="Zeng Q."/>
            <person name="Crawford M."/>
            <person name="Antoine C."/>
            <person name="Devon K."/>
            <person name="Galgiani J."/>
            <person name="Orsborn K."/>
            <person name="Lewis M.L."/>
            <person name="Nusbaum C."/>
            <person name="Galagan J."/>
            <person name="Birren B."/>
        </authorList>
    </citation>
    <scope>NUCLEOTIDE SEQUENCE [LARGE SCALE GENOMIC DNA]</scope>
    <source>
        <strain evidence="2 3">RMSCC 3488</strain>
    </source>
</reference>
<reference evidence="3" key="3">
    <citation type="journal article" date="2010" name="Genome Res.">
        <title>Population genomic sequencing of Coccidioides fungi reveals recent hybridization and transposon control.</title>
        <authorList>
            <person name="Neafsey D.E."/>
            <person name="Barker B.M."/>
            <person name="Sharpton T.J."/>
            <person name="Stajich J.E."/>
            <person name="Park D.J."/>
            <person name="Whiston E."/>
            <person name="Hung C.-Y."/>
            <person name="McMahan C."/>
            <person name="White J."/>
            <person name="Sykes S."/>
            <person name="Heiman D."/>
            <person name="Young S."/>
            <person name="Zeng Q."/>
            <person name="Abouelleil A."/>
            <person name="Aftuck L."/>
            <person name="Bessette D."/>
            <person name="Brown A."/>
            <person name="FitzGerald M."/>
            <person name="Lui A."/>
            <person name="Macdonald J.P."/>
            <person name="Priest M."/>
            <person name="Orbach M.J."/>
            <person name="Galgiani J.N."/>
            <person name="Kirkland T.N."/>
            <person name="Cole G.T."/>
            <person name="Birren B.W."/>
            <person name="Henn M.R."/>
            <person name="Taylor J.W."/>
            <person name="Rounsley S.D."/>
        </authorList>
    </citation>
    <scope>NUCLEOTIDE SEQUENCE [LARGE SCALE GENOMIC DNA]</scope>
    <source>
        <strain evidence="3">RMSCC 3488</strain>
    </source>
</reference>
<dbReference type="EMBL" id="DS268110">
    <property type="protein sequence ID" value="KMM67823.1"/>
    <property type="molecule type" value="Genomic_DNA"/>
</dbReference>